<dbReference type="PANTHER" id="PTHR36414">
    <property type="entry name" value="PROTEIN SUR7"/>
    <property type="match status" value="1"/>
</dbReference>
<feature type="transmembrane region" description="Helical" evidence="2">
    <location>
        <begin position="6"/>
        <end position="27"/>
    </location>
</feature>
<feature type="compositionally biased region" description="Polar residues" evidence="1">
    <location>
        <begin position="268"/>
        <end position="277"/>
    </location>
</feature>
<dbReference type="GO" id="GO:0006897">
    <property type="term" value="P:endocytosis"/>
    <property type="evidence" value="ECO:0007669"/>
    <property type="project" value="TreeGrafter"/>
</dbReference>
<dbReference type="RefSeq" id="XP_003955336.1">
    <property type="nucleotide sequence ID" value="XM_003955287.1"/>
</dbReference>
<proteinExistence type="predicted"/>
<sequence>MEYKKLVHIVNLLFLLGAGLLSWFLILSGAREGGTLRKFYWFQAETTGFNDAPDSTRWYNYNWCGWDNGVANSYHCSSRRPAEPFSPRDNFGSNDIMPSTFLNNRDTYYYLSRVAWAMLLIGLFFIMLVIIPQIVNIFFSSRMIGFSAIAVAFSWAALFFILLAACLYTGCYEKARRAFKHDGRFARLGKNNFAFIWTTVFLLLVSSIWTTIDTAHVGYRYAKDGFSNNANNDTNNYDNAYYNSYPRAENDNNVVNDRTSSDSEPNEHTSPAQQPTFFTKMRTKKHVKKANASEPDEQQESQEITTVEHGPQGVVTDV</sequence>
<dbReference type="GO" id="GO:0030866">
    <property type="term" value="P:cortical actin cytoskeleton organization"/>
    <property type="evidence" value="ECO:0007669"/>
    <property type="project" value="TreeGrafter"/>
</dbReference>
<feature type="transmembrane region" description="Helical" evidence="2">
    <location>
        <begin position="114"/>
        <end position="139"/>
    </location>
</feature>
<dbReference type="GO" id="GO:0045121">
    <property type="term" value="C:membrane raft"/>
    <property type="evidence" value="ECO:0007669"/>
    <property type="project" value="TreeGrafter"/>
</dbReference>
<feature type="region of interest" description="Disordered" evidence="1">
    <location>
        <begin position="246"/>
        <end position="318"/>
    </location>
</feature>
<evidence type="ECO:0000256" key="1">
    <source>
        <dbReference type="SAM" id="MobiDB-lite"/>
    </source>
</evidence>
<organism evidence="3 4">
    <name type="scientific">Kazachstania africana (strain ATCC 22294 / BCRC 22015 / CBS 2517 / CECT 1963 / NBRC 1671 / NRRL Y-8276)</name>
    <name type="common">Yeast</name>
    <name type="synonym">Kluyveromyces africanus</name>
    <dbReference type="NCBI Taxonomy" id="1071382"/>
    <lineage>
        <taxon>Eukaryota</taxon>
        <taxon>Fungi</taxon>
        <taxon>Dikarya</taxon>
        <taxon>Ascomycota</taxon>
        <taxon>Saccharomycotina</taxon>
        <taxon>Saccharomycetes</taxon>
        <taxon>Saccharomycetales</taxon>
        <taxon>Saccharomycetaceae</taxon>
        <taxon>Kazachstania</taxon>
    </lineage>
</organism>
<keyword evidence="2" id="KW-1133">Transmembrane helix</keyword>
<dbReference type="PANTHER" id="PTHR36414:SF3">
    <property type="entry name" value="SUR7 FAMILY PROTEIN FMP45"/>
    <property type="match status" value="1"/>
</dbReference>
<dbReference type="InParanoid" id="H2APA1"/>
<name>H2APA1_KAZAF</name>
<evidence type="ECO:0000256" key="2">
    <source>
        <dbReference type="SAM" id="Phobius"/>
    </source>
</evidence>
<dbReference type="GO" id="GO:0032185">
    <property type="term" value="P:septin cytoskeleton organization"/>
    <property type="evidence" value="ECO:0007669"/>
    <property type="project" value="TreeGrafter"/>
</dbReference>
<dbReference type="OrthoDB" id="5419460at2759"/>
<dbReference type="GO" id="GO:0005938">
    <property type="term" value="C:cell cortex"/>
    <property type="evidence" value="ECO:0007669"/>
    <property type="project" value="EnsemblFungi"/>
</dbReference>
<evidence type="ECO:0000313" key="4">
    <source>
        <dbReference type="Proteomes" id="UP000005220"/>
    </source>
</evidence>
<dbReference type="eggNOG" id="ENOG502RKFF">
    <property type="taxonomic scope" value="Eukaryota"/>
</dbReference>
<dbReference type="GeneID" id="13886435"/>
<dbReference type="Proteomes" id="UP000005220">
    <property type="component" value="Chromosome 1"/>
</dbReference>
<keyword evidence="2" id="KW-0472">Membrane</keyword>
<accession>H2APA1</accession>
<dbReference type="EMBL" id="HE650821">
    <property type="protein sequence ID" value="CCF56201.1"/>
    <property type="molecule type" value="Genomic_DNA"/>
</dbReference>
<dbReference type="Pfam" id="PF06687">
    <property type="entry name" value="SUR7"/>
    <property type="match status" value="1"/>
</dbReference>
<evidence type="ECO:0000313" key="3">
    <source>
        <dbReference type="EMBL" id="CCF56201.1"/>
    </source>
</evidence>
<dbReference type="GO" id="GO:0031505">
    <property type="term" value="P:fungal-type cell wall organization"/>
    <property type="evidence" value="ECO:0007669"/>
    <property type="project" value="TreeGrafter"/>
</dbReference>
<dbReference type="AlphaFoldDB" id="H2APA1"/>
<gene>
    <name evidence="3" type="primary">KAFR0A07670</name>
    <name evidence="3" type="ORF">KAFR_0A07670</name>
</gene>
<reference evidence="3 4" key="1">
    <citation type="journal article" date="2011" name="Proc. Natl. Acad. Sci. U.S.A.">
        <title>Evolutionary erosion of yeast sex chromosomes by mating-type switching accidents.</title>
        <authorList>
            <person name="Gordon J.L."/>
            <person name="Armisen D."/>
            <person name="Proux-Wera E."/>
            <person name="Oheigeartaigh S.S."/>
            <person name="Byrne K.P."/>
            <person name="Wolfe K.H."/>
        </authorList>
    </citation>
    <scope>NUCLEOTIDE SEQUENCE [LARGE SCALE GENOMIC DNA]</scope>
    <source>
        <strain evidence="4">ATCC 22294 / BCRC 22015 / CBS 2517 / CECT 1963 / NBRC 1671 / NRRL Y-8276</strain>
    </source>
</reference>
<dbReference type="KEGG" id="kaf:KAFR_0A07670"/>
<protein>
    <submittedName>
        <fullName evidence="3">Uncharacterized protein</fullName>
    </submittedName>
</protein>
<dbReference type="HOGENOM" id="CLU_059603_0_0_1"/>
<feature type="transmembrane region" description="Helical" evidence="2">
    <location>
        <begin position="193"/>
        <end position="212"/>
    </location>
</feature>
<keyword evidence="4" id="KW-1185">Reference proteome</keyword>
<dbReference type="GO" id="GO:0030437">
    <property type="term" value="P:ascospore formation"/>
    <property type="evidence" value="ECO:0007669"/>
    <property type="project" value="EnsemblFungi"/>
</dbReference>
<keyword evidence="2" id="KW-0812">Transmembrane</keyword>
<feature type="transmembrane region" description="Helical" evidence="2">
    <location>
        <begin position="145"/>
        <end position="172"/>
    </location>
</feature>
<dbReference type="GO" id="GO:0005886">
    <property type="term" value="C:plasma membrane"/>
    <property type="evidence" value="ECO:0007669"/>
    <property type="project" value="InterPro"/>
</dbReference>
<dbReference type="InterPro" id="IPR009571">
    <property type="entry name" value="SUR7/Rim9-like_fungi"/>
</dbReference>